<comment type="caution">
    <text evidence="1">The sequence shown here is derived from an EMBL/GenBank/DDBJ whole genome shotgun (WGS) entry which is preliminary data.</text>
</comment>
<name>A0ABT9XYW8_9BACI</name>
<accession>A0ABT9XYW8</accession>
<protein>
    <submittedName>
        <fullName evidence="1">Uncharacterized protein</fullName>
    </submittedName>
</protein>
<gene>
    <name evidence="1" type="ORF">J2S10_003955</name>
</gene>
<organism evidence="1 2">
    <name type="scientific">Neobacillus ginsengisoli</name>
    <dbReference type="NCBI Taxonomy" id="904295"/>
    <lineage>
        <taxon>Bacteria</taxon>
        <taxon>Bacillati</taxon>
        <taxon>Bacillota</taxon>
        <taxon>Bacilli</taxon>
        <taxon>Bacillales</taxon>
        <taxon>Bacillaceae</taxon>
        <taxon>Neobacillus</taxon>
    </lineage>
</organism>
<dbReference type="EMBL" id="JAUSTW010000007">
    <property type="protein sequence ID" value="MDQ0200753.1"/>
    <property type="molecule type" value="Genomic_DNA"/>
</dbReference>
<sequence>MSARNSVITKNPQRYITGGQLVRWSWGEQAK</sequence>
<reference evidence="1 2" key="1">
    <citation type="submission" date="2023-07" db="EMBL/GenBank/DDBJ databases">
        <title>Genomic Encyclopedia of Type Strains, Phase IV (KMG-IV): sequencing the most valuable type-strain genomes for metagenomic binning, comparative biology and taxonomic classification.</title>
        <authorList>
            <person name="Goeker M."/>
        </authorList>
    </citation>
    <scope>NUCLEOTIDE SEQUENCE [LARGE SCALE GENOMIC DNA]</scope>
    <source>
        <strain evidence="1 2">DSM 27594</strain>
    </source>
</reference>
<evidence type="ECO:0000313" key="1">
    <source>
        <dbReference type="EMBL" id="MDQ0200753.1"/>
    </source>
</evidence>
<evidence type="ECO:0000313" key="2">
    <source>
        <dbReference type="Proteomes" id="UP001224122"/>
    </source>
</evidence>
<keyword evidence="2" id="KW-1185">Reference proteome</keyword>
<dbReference type="Proteomes" id="UP001224122">
    <property type="component" value="Unassembled WGS sequence"/>
</dbReference>
<proteinExistence type="predicted"/>